<feature type="compositionally biased region" description="Low complexity" evidence="1">
    <location>
        <begin position="294"/>
        <end position="305"/>
    </location>
</feature>
<feature type="transmembrane region" description="Helical" evidence="2">
    <location>
        <begin position="657"/>
        <end position="678"/>
    </location>
</feature>
<organism evidence="3 4">
    <name type="scientific">Neocallimastix californiae</name>
    <dbReference type="NCBI Taxonomy" id="1754190"/>
    <lineage>
        <taxon>Eukaryota</taxon>
        <taxon>Fungi</taxon>
        <taxon>Fungi incertae sedis</taxon>
        <taxon>Chytridiomycota</taxon>
        <taxon>Chytridiomycota incertae sedis</taxon>
        <taxon>Neocallimastigomycetes</taxon>
        <taxon>Neocallimastigales</taxon>
        <taxon>Neocallimastigaceae</taxon>
        <taxon>Neocallimastix</taxon>
    </lineage>
</organism>
<keyword evidence="4" id="KW-1185">Reference proteome</keyword>
<evidence type="ECO:0000313" key="4">
    <source>
        <dbReference type="Proteomes" id="UP000193920"/>
    </source>
</evidence>
<keyword evidence="2" id="KW-1133">Transmembrane helix</keyword>
<evidence type="ECO:0000256" key="1">
    <source>
        <dbReference type="SAM" id="MobiDB-lite"/>
    </source>
</evidence>
<name>A0A1Y2CXE8_9FUNG</name>
<dbReference type="EMBL" id="MCOG01000095">
    <property type="protein sequence ID" value="ORY51702.1"/>
    <property type="molecule type" value="Genomic_DNA"/>
</dbReference>
<evidence type="ECO:0000256" key="2">
    <source>
        <dbReference type="SAM" id="Phobius"/>
    </source>
</evidence>
<feature type="transmembrane region" description="Helical" evidence="2">
    <location>
        <begin position="684"/>
        <end position="702"/>
    </location>
</feature>
<feature type="compositionally biased region" description="Low complexity" evidence="1">
    <location>
        <begin position="350"/>
        <end position="363"/>
    </location>
</feature>
<feature type="compositionally biased region" description="Basic and acidic residues" evidence="1">
    <location>
        <begin position="332"/>
        <end position="345"/>
    </location>
</feature>
<proteinExistence type="predicted"/>
<gene>
    <name evidence="3" type="ORF">LY90DRAFT_670566</name>
</gene>
<dbReference type="AlphaFoldDB" id="A0A1Y2CXE8"/>
<keyword evidence="2" id="KW-0812">Transmembrane</keyword>
<protein>
    <submittedName>
        <fullName evidence="3">Uncharacterized protein</fullName>
    </submittedName>
</protein>
<evidence type="ECO:0000313" key="3">
    <source>
        <dbReference type="EMBL" id="ORY51702.1"/>
    </source>
</evidence>
<accession>A0A1Y2CXE8</accession>
<reference evidence="3 4" key="1">
    <citation type="submission" date="2016-08" db="EMBL/GenBank/DDBJ databases">
        <title>A Parts List for Fungal Cellulosomes Revealed by Comparative Genomics.</title>
        <authorList>
            <consortium name="DOE Joint Genome Institute"/>
            <person name="Haitjema C.H."/>
            <person name="Gilmore S.P."/>
            <person name="Henske J.K."/>
            <person name="Solomon K.V."/>
            <person name="De Groot R."/>
            <person name="Kuo A."/>
            <person name="Mondo S.J."/>
            <person name="Salamov A.A."/>
            <person name="Labutti K."/>
            <person name="Zhao Z."/>
            <person name="Chiniquy J."/>
            <person name="Barry K."/>
            <person name="Brewer H.M."/>
            <person name="Purvine S.O."/>
            <person name="Wright A.T."/>
            <person name="Boxma B."/>
            <person name="Van Alen T."/>
            <person name="Hackstein J.H."/>
            <person name="Baker S.E."/>
            <person name="Grigoriev I.V."/>
            <person name="O'Malley M.A."/>
        </authorList>
    </citation>
    <scope>NUCLEOTIDE SEQUENCE [LARGE SCALE GENOMIC DNA]</scope>
    <source>
        <strain evidence="3 4">G1</strain>
    </source>
</reference>
<keyword evidence="2" id="KW-0472">Membrane</keyword>
<feature type="region of interest" description="Disordered" evidence="1">
    <location>
        <begin position="272"/>
        <end position="423"/>
    </location>
</feature>
<feature type="compositionally biased region" description="Basic residues" evidence="1">
    <location>
        <begin position="319"/>
        <end position="331"/>
    </location>
</feature>
<dbReference type="OrthoDB" id="2158242at2759"/>
<dbReference type="Proteomes" id="UP000193920">
    <property type="component" value="Unassembled WGS sequence"/>
</dbReference>
<comment type="caution">
    <text evidence="3">The sequence shown here is derived from an EMBL/GenBank/DDBJ whole genome shotgun (WGS) entry which is preliminary data.</text>
</comment>
<feature type="compositionally biased region" description="Polar residues" evidence="1">
    <location>
        <begin position="371"/>
        <end position="398"/>
    </location>
</feature>
<sequence length="705" mass="82033">MSENDKLENIKFNNNYKVNELSSPSIKKIRSIYESKIYDQNNYSKSKKNSDSEINSGSIYSKREATPKKINKYGVSQKESEEIIEDNKIPLIELVENENSYSGIYNGNVSVENTDNTINNEEENYESNNSEKPLKRKFDDNQEYEYENKYDNEEYDYNINEKKNRLNNIDDTYIRGNEYDNLNSENDISDEVQFNENGNEHKEVDEINNEDHDIDIETEDYLAIEKNNVISSQDSSFAIVNESDNQSELKSDKEVINETEYNVQKLYEKSSAPLKNKVNGNYKYDSSSKRKENNNFSRSNNNSNETIHSDPTNSTSRKGLFKFKRFSSKKSSKTEESSKSDETPSKRKGSSSSNKFSSFFYKSTPKKEAENTPSAHLNSVDQDSSNKNKIQIDTSLKNVSDRNKRKRNSTDEEEENNSNSGLERQKVKKIRLLEQEIRTIQQSIELKQQELQMQYDNLIRTRNSLTDPTSEPLPDFISPSSSSDYNPMPPPLNIPKMNRSSRSNYNDYPFDTRSYQGDYDYQDGPFTSSEFRRFNNQRMTSPTKINMENNGRFPNSINSRYPSSSASFGYDEPSFYSNYNFNAKRRVKVRVDPLLQNAINYAKAAGNFECLRYLCEFEKIPNKYIDLRSIEEAASNNDLEELKSLLKHSWFYNIKRFFILLFKIIFLILIFGSILYFIDGLNEVLIALAATYVAICILYNWINRD</sequence>